<dbReference type="Gene3D" id="3.20.20.370">
    <property type="entry name" value="Glycoside hydrolase/deacetylase"/>
    <property type="match status" value="1"/>
</dbReference>
<dbReference type="AlphaFoldDB" id="A0A0L6ZDK4"/>
<protein>
    <recommendedName>
        <fullName evidence="3">Polysaccharide deacetylase</fullName>
    </recommendedName>
</protein>
<name>A0A0L6ZDK4_9CLOT</name>
<dbReference type="InterPro" id="IPR011330">
    <property type="entry name" value="Glyco_hydro/deAcase_b/a-brl"/>
</dbReference>
<keyword evidence="2" id="KW-1185">Reference proteome</keyword>
<evidence type="ECO:0008006" key="3">
    <source>
        <dbReference type="Google" id="ProtNLM"/>
    </source>
</evidence>
<dbReference type="RefSeq" id="WP_052220212.1">
    <property type="nucleotide sequence ID" value="NZ_LHUR01000011.1"/>
</dbReference>
<dbReference type="PATRIC" id="fig|1121318.3.peg.623"/>
<evidence type="ECO:0000313" key="2">
    <source>
        <dbReference type="Proteomes" id="UP000037043"/>
    </source>
</evidence>
<reference evidence="2" key="1">
    <citation type="submission" date="2015-08" db="EMBL/GenBank/DDBJ databases">
        <title>Genome sequence of the strict anaerobe Clostridium homopropionicum LuHBu1 (DSM 5847T).</title>
        <authorList>
            <person name="Poehlein A."/>
            <person name="Beck M."/>
            <person name="Schiel-Bengelsdorf B."/>
            <person name="Bengelsdorf F.R."/>
            <person name="Daniel R."/>
            <person name="Duerre P."/>
        </authorList>
    </citation>
    <scope>NUCLEOTIDE SEQUENCE [LARGE SCALE GENOMIC DNA]</scope>
    <source>
        <strain evidence="2">DSM 5847</strain>
    </source>
</reference>
<comment type="caution">
    <text evidence="1">The sequence shown here is derived from an EMBL/GenBank/DDBJ whole genome shotgun (WGS) entry which is preliminary data.</text>
</comment>
<evidence type="ECO:0000313" key="1">
    <source>
        <dbReference type="EMBL" id="KOA21032.1"/>
    </source>
</evidence>
<gene>
    <name evidence="1" type="ORF">CLHOM_06200</name>
</gene>
<dbReference type="SUPFAM" id="SSF88713">
    <property type="entry name" value="Glycoside hydrolase/deacetylase"/>
    <property type="match status" value="1"/>
</dbReference>
<dbReference type="Pfam" id="PF22537">
    <property type="entry name" value="WbmS-like"/>
    <property type="match status" value="1"/>
</dbReference>
<dbReference type="EMBL" id="LHUR01000011">
    <property type="protein sequence ID" value="KOA21032.1"/>
    <property type="molecule type" value="Genomic_DNA"/>
</dbReference>
<accession>A0A0L6ZDK4</accession>
<organism evidence="1 2">
    <name type="scientific">Clostridium homopropionicum DSM 5847</name>
    <dbReference type="NCBI Taxonomy" id="1121318"/>
    <lineage>
        <taxon>Bacteria</taxon>
        <taxon>Bacillati</taxon>
        <taxon>Bacillota</taxon>
        <taxon>Clostridia</taxon>
        <taxon>Eubacteriales</taxon>
        <taxon>Clostridiaceae</taxon>
        <taxon>Clostridium</taxon>
    </lineage>
</organism>
<proteinExistence type="predicted"/>
<dbReference type="GO" id="GO:0005975">
    <property type="term" value="P:carbohydrate metabolic process"/>
    <property type="evidence" value="ECO:0007669"/>
    <property type="project" value="InterPro"/>
</dbReference>
<dbReference type="Proteomes" id="UP000037043">
    <property type="component" value="Unassembled WGS sequence"/>
</dbReference>
<dbReference type="InterPro" id="IPR054492">
    <property type="entry name" value="WbmS-like"/>
</dbReference>
<sequence>MDKFKNTIYITLDVDWACDEVLKETIKLFNKEDVSATFFITHQTDLITELRKNSKIELGIHPNFNQISGITDMENSIIYLKTIVQEAKSVRTHSLMQSSNILDLYQKQGLKYETNTYIPLRSNILLKPYYHWNGILRIPFFWEDDVHCLDIENGDEKDWDVNRFIDYDGIKVFNFHPIHLFLNTENLQRYRKAKEYYHESDKLKDFINKDSNNGARVFLENLIHVSREKSIKFQCIYNISM</sequence>
<dbReference type="STRING" id="36844.SAMN04488501_104100"/>